<evidence type="ECO:0000313" key="3">
    <source>
        <dbReference type="Proteomes" id="UP000030651"/>
    </source>
</evidence>
<dbReference type="HOGENOM" id="CLU_031559_1_0_1"/>
<keyword evidence="3" id="KW-1185">Reference proteome</keyword>
<dbReference type="Pfam" id="PF11913">
    <property type="entry name" value="DUF3431"/>
    <property type="match status" value="1"/>
</dbReference>
<reference evidence="3" key="1">
    <citation type="journal article" date="2015" name="BMC Genomics">
        <title>Genomic and transcriptomic analysis of the endophytic fungus Pestalotiopsis fici reveals its lifestyle and high potential for synthesis of natural products.</title>
        <authorList>
            <person name="Wang X."/>
            <person name="Zhang X."/>
            <person name="Liu L."/>
            <person name="Xiang M."/>
            <person name="Wang W."/>
            <person name="Sun X."/>
            <person name="Che Y."/>
            <person name="Guo L."/>
            <person name="Liu G."/>
            <person name="Guo L."/>
            <person name="Wang C."/>
            <person name="Yin W.B."/>
            <person name="Stadler M."/>
            <person name="Zhang X."/>
            <person name="Liu X."/>
        </authorList>
    </citation>
    <scope>NUCLEOTIDE SEQUENCE [LARGE SCALE GENOMIC DNA]</scope>
    <source>
        <strain evidence="3">W106-1 / CGMCC3.15140</strain>
    </source>
</reference>
<dbReference type="InterPro" id="IPR021838">
    <property type="entry name" value="DUF3431"/>
</dbReference>
<dbReference type="AlphaFoldDB" id="W3X290"/>
<evidence type="ECO:0000256" key="1">
    <source>
        <dbReference type="SAM" id="Phobius"/>
    </source>
</evidence>
<dbReference type="OrthoDB" id="426718at2759"/>
<sequence>MPSTKKNLVVALVLLPSIVMWLYQLLPALRNELIPVTNANDADKIVAHTPKGEDRILEQVDLAEYPYSYGSNLSVNLVVATTRKEDISWTEHLRIPNLNIIRYVSDDPQAPYHPPLAKGREALMYHTYLYEFYDELPDVSIFVHSQEQSWHTDPELWSSMLFTLSNLDLEAVVERGYASLRVSWHAACPDWINTTHTSTHGQTYKKKQEEPWMVPAFRAIFGEDVEVPETVGGPCCSQFAVTREAIRSRDRAVYARAMQWFVETDLSDYITGRVWEHMWSFLFKGEATDCPVEWKTFCRMYGVCFADQTDKDEFHTLWRQRRDMLARRGFWLELWDPQRAACEKMRIAELDVDINRRLRTAMARGRAGKTASRSQAGLGNLYISDTALIF</sequence>
<organism evidence="2 3">
    <name type="scientific">Pestalotiopsis fici (strain W106-1 / CGMCC3.15140)</name>
    <dbReference type="NCBI Taxonomy" id="1229662"/>
    <lineage>
        <taxon>Eukaryota</taxon>
        <taxon>Fungi</taxon>
        <taxon>Dikarya</taxon>
        <taxon>Ascomycota</taxon>
        <taxon>Pezizomycotina</taxon>
        <taxon>Sordariomycetes</taxon>
        <taxon>Xylariomycetidae</taxon>
        <taxon>Amphisphaeriales</taxon>
        <taxon>Sporocadaceae</taxon>
        <taxon>Pestalotiopsis</taxon>
    </lineage>
</organism>
<dbReference type="PANTHER" id="PTHR37490">
    <property type="entry name" value="EXPRESSED PROTEIN"/>
    <property type="match status" value="1"/>
</dbReference>
<keyword evidence="1" id="KW-0812">Transmembrane</keyword>
<name>W3X290_PESFW</name>
<dbReference type="Proteomes" id="UP000030651">
    <property type="component" value="Unassembled WGS sequence"/>
</dbReference>
<dbReference type="KEGG" id="pfy:PFICI_07668"/>
<dbReference type="GeneID" id="19272681"/>
<dbReference type="InParanoid" id="W3X290"/>
<protein>
    <submittedName>
        <fullName evidence="2">Uncharacterized protein</fullName>
    </submittedName>
</protein>
<feature type="transmembrane region" description="Helical" evidence="1">
    <location>
        <begin position="7"/>
        <end position="26"/>
    </location>
</feature>
<keyword evidence="1" id="KW-0472">Membrane</keyword>
<dbReference type="RefSeq" id="XP_007834440.1">
    <property type="nucleotide sequence ID" value="XM_007836249.1"/>
</dbReference>
<gene>
    <name evidence="2" type="ORF">PFICI_07668</name>
</gene>
<proteinExistence type="predicted"/>
<dbReference type="eggNOG" id="ENOG502RFUM">
    <property type="taxonomic scope" value="Eukaryota"/>
</dbReference>
<dbReference type="OMA" id="REALMYH"/>
<dbReference type="PANTHER" id="PTHR37490:SF3">
    <property type="entry name" value="DUF3431 DOMAIN CONTAINING PROTEIN"/>
    <property type="match status" value="1"/>
</dbReference>
<evidence type="ECO:0000313" key="2">
    <source>
        <dbReference type="EMBL" id="ETS80139.1"/>
    </source>
</evidence>
<dbReference type="EMBL" id="KI912113">
    <property type="protein sequence ID" value="ETS80139.1"/>
    <property type="molecule type" value="Genomic_DNA"/>
</dbReference>
<accession>W3X290</accession>
<keyword evidence="1" id="KW-1133">Transmembrane helix</keyword>